<dbReference type="Gene3D" id="2.40.50.100">
    <property type="match status" value="1"/>
</dbReference>
<dbReference type="STRING" id="1245526.SAMN05216580_0790"/>
<evidence type="ECO:0000259" key="3">
    <source>
        <dbReference type="Pfam" id="PF25954"/>
    </source>
</evidence>
<evidence type="ECO:0000313" key="5">
    <source>
        <dbReference type="EMBL" id="SDT97724.1"/>
    </source>
</evidence>
<dbReference type="SUPFAM" id="SSF111369">
    <property type="entry name" value="HlyD-like secretion proteins"/>
    <property type="match status" value="2"/>
</dbReference>
<organism evidence="5 6">
    <name type="scientific">Geopseudomonas guangdongensis</name>
    <dbReference type="NCBI Taxonomy" id="1245526"/>
    <lineage>
        <taxon>Bacteria</taxon>
        <taxon>Pseudomonadati</taxon>
        <taxon>Pseudomonadota</taxon>
        <taxon>Gammaproteobacteria</taxon>
        <taxon>Pseudomonadales</taxon>
        <taxon>Pseudomonadaceae</taxon>
        <taxon>Geopseudomonas</taxon>
    </lineage>
</organism>
<feature type="domain" description="CusB-like beta-barrel" evidence="3">
    <location>
        <begin position="244"/>
        <end position="312"/>
    </location>
</feature>
<dbReference type="Pfam" id="PF25954">
    <property type="entry name" value="Beta-barrel_RND_2"/>
    <property type="match status" value="1"/>
</dbReference>
<comment type="similarity">
    <text evidence="1">Belongs to the membrane fusion protein (MFP) (TC 8.A.1) family.</text>
</comment>
<dbReference type="GO" id="GO:1990281">
    <property type="term" value="C:efflux pump complex"/>
    <property type="evidence" value="ECO:0007669"/>
    <property type="project" value="TreeGrafter"/>
</dbReference>
<dbReference type="AlphaFoldDB" id="A0A1H2ERP0"/>
<sequence>MPFAVPRLRPVLLLLVPLLLLALPAWRHWQGPLLPGYRIEARPLVQRVVASGEVSSQSLAQVGSEITGVVARRAVREGDAVRAGDLLLALRDDEQQARLREAEAALRQLQDSDRPQAAAALREAQSALNQAERELARRETLQARGLLAVEALEQARQARIRAREALNRARLDAAALAAGASQEQLLRQRLEAARAALAKTRIHAQHDGIVQTRSVEPGDLVQPGRVLLEIARTDSREILLPLDEKNLAPLALGQHARVIADAYPERALQARVAFIAPAVDPARGTLDVHLELLEPADFLRQGMTVSVEIRTAERERALVLPHDALRQRDGERARVLVLDAGRVAEREVRLGLRGSALSEVLDGLQDGAQVLAVDAEPGRRARLQPLALPAAGTE</sequence>
<dbReference type="PANTHER" id="PTHR30469">
    <property type="entry name" value="MULTIDRUG RESISTANCE PROTEIN MDTA"/>
    <property type="match status" value="1"/>
</dbReference>
<dbReference type="Gene3D" id="2.40.420.20">
    <property type="match status" value="1"/>
</dbReference>
<keyword evidence="6" id="KW-1185">Reference proteome</keyword>
<evidence type="ECO:0000256" key="1">
    <source>
        <dbReference type="ARBA" id="ARBA00009477"/>
    </source>
</evidence>
<reference evidence="6" key="1">
    <citation type="submission" date="2016-10" db="EMBL/GenBank/DDBJ databases">
        <authorList>
            <person name="Varghese N."/>
            <person name="Submissions S."/>
        </authorList>
    </citation>
    <scope>NUCLEOTIDE SEQUENCE [LARGE SCALE GENOMIC DNA]</scope>
    <source>
        <strain evidence="6">CCTCC 2012022</strain>
    </source>
</reference>
<feature type="domain" description="Multidrug resistance protein MdtA-like C-terminal permuted SH3" evidence="4">
    <location>
        <begin position="317"/>
        <end position="370"/>
    </location>
</feature>
<accession>A0A1H2ERP0</accession>
<gene>
    <name evidence="5" type="ORF">SAMN05216580_0790</name>
</gene>
<evidence type="ECO:0000256" key="2">
    <source>
        <dbReference type="SAM" id="Coils"/>
    </source>
</evidence>
<dbReference type="Proteomes" id="UP000243063">
    <property type="component" value="Chromosome I"/>
</dbReference>
<dbReference type="GO" id="GO:0015562">
    <property type="term" value="F:efflux transmembrane transporter activity"/>
    <property type="evidence" value="ECO:0007669"/>
    <property type="project" value="TreeGrafter"/>
</dbReference>
<dbReference type="RefSeq" id="WP_090212282.1">
    <property type="nucleotide sequence ID" value="NZ_LT629780.1"/>
</dbReference>
<feature type="coiled-coil region" evidence="2">
    <location>
        <begin position="92"/>
        <end position="172"/>
    </location>
</feature>
<proteinExistence type="inferred from homology"/>
<dbReference type="NCBIfam" id="TIGR01730">
    <property type="entry name" value="RND_mfp"/>
    <property type="match status" value="1"/>
</dbReference>
<dbReference type="InterPro" id="IPR058627">
    <property type="entry name" value="MdtA-like_C"/>
</dbReference>
<evidence type="ECO:0000313" key="6">
    <source>
        <dbReference type="Proteomes" id="UP000243063"/>
    </source>
</evidence>
<dbReference type="OrthoDB" id="9806939at2"/>
<protein>
    <submittedName>
        <fullName evidence="5">HlyD family secretion protein</fullName>
    </submittedName>
</protein>
<dbReference type="PANTHER" id="PTHR30469:SF15">
    <property type="entry name" value="HLYD FAMILY OF SECRETION PROTEINS"/>
    <property type="match status" value="1"/>
</dbReference>
<dbReference type="InterPro" id="IPR058792">
    <property type="entry name" value="Beta-barrel_RND_2"/>
</dbReference>
<dbReference type="InterPro" id="IPR006143">
    <property type="entry name" value="RND_pump_MFP"/>
</dbReference>
<dbReference type="EMBL" id="LT629780">
    <property type="protein sequence ID" value="SDT97724.1"/>
    <property type="molecule type" value="Genomic_DNA"/>
</dbReference>
<dbReference type="Gene3D" id="2.40.30.170">
    <property type="match status" value="1"/>
</dbReference>
<dbReference type="Pfam" id="PF25967">
    <property type="entry name" value="RND-MFP_C"/>
    <property type="match status" value="1"/>
</dbReference>
<evidence type="ECO:0000259" key="4">
    <source>
        <dbReference type="Pfam" id="PF25967"/>
    </source>
</evidence>
<keyword evidence="2" id="KW-0175">Coiled coil</keyword>
<name>A0A1H2ERP0_9GAMM</name>